<keyword evidence="4" id="KW-1185">Reference proteome</keyword>
<protein>
    <submittedName>
        <fullName evidence="2">Uncharacterized protein</fullName>
    </submittedName>
</protein>
<proteinExistence type="predicted"/>
<evidence type="ECO:0000313" key="4">
    <source>
        <dbReference type="Proteomes" id="UP000578697"/>
    </source>
</evidence>
<dbReference type="RefSeq" id="WP_184651437.1">
    <property type="nucleotide sequence ID" value="NZ_JACHFR010000001.1"/>
</dbReference>
<feature type="transmembrane region" description="Helical" evidence="1">
    <location>
        <begin position="156"/>
        <end position="187"/>
    </location>
</feature>
<accession>A0A840SEY0</accession>
<organism evidence="2 4">
    <name type="scientific">Treponema rectale</name>
    <dbReference type="NCBI Taxonomy" id="744512"/>
    <lineage>
        <taxon>Bacteria</taxon>
        <taxon>Pseudomonadati</taxon>
        <taxon>Spirochaetota</taxon>
        <taxon>Spirochaetia</taxon>
        <taxon>Spirochaetales</taxon>
        <taxon>Treponemataceae</taxon>
        <taxon>Treponema</taxon>
    </lineage>
</organism>
<reference evidence="2 4" key="2">
    <citation type="submission" date="2020-08" db="EMBL/GenBank/DDBJ databases">
        <title>Genomic Encyclopedia of Type Strains, Phase IV (KMG-IV): sequencing the most valuable type-strain genomes for metagenomic binning, comparative biology and taxonomic classification.</title>
        <authorList>
            <person name="Goeker M."/>
        </authorList>
    </citation>
    <scope>NUCLEOTIDE SEQUENCE [LARGE SCALE GENOMIC DNA]</scope>
    <source>
        <strain evidence="2 4">DSM 103679</strain>
    </source>
</reference>
<gene>
    <name evidence="3" type="ORF">DYE49_07370</name>
    <name evidence="2" type="ORF">HNP77_000345</name>
</gene>
<sequence>MSEKLTLENPEYYKMLTVTRSAVQKNLGKAYLAAIVLMLIKGAVNYFCARPLSFAAASTMPGISLIVLYVFVLIVLQFVTGLLTYGMIKVCTDMILNRAAYVKTVLFGFNRKDAWKLSAFTTLLYFISIAVTVGISIPVILYIFKRYGLSFSSGHVFSFTVLAVTALLFIINIAVNLPFMFAVNIALENDGISLKESLRRSFEFLKGRMIHFAGFAVYSVIKNAGIICACIFVTLALPAVASLLEFIVIIEVLSIVLKLYFSVPVYYYSLLAVNGLLKKDNPDSRDTE</sequence>
<keyword evidence="1" id="KW-1133">Transmembrane helix</keyword>
<dbReference type="AlphaFoldDB" id="A0A840SEY0"/>
<dbReference type="KEGG" id="trc:DYE49_07370"/>
<reference evidence="3 5" key="1">
    <citation type="submission" date="2018-08" db="EMBL/GenBank/DDBJ databases">
        <title>The first complete genome of Treponema rectale (CHPAT), a commensal spirochete of the bovine rectum.</title>
        <authorList>
            <person name="Staton G.J."/>
            <person name="Clegg S.R."/>
            <person name="Carter S.D."/>
            <person name="Radford A.D."/>
            <person name="Darby A."/>
            <person name="Hall N."/>
            <person name="Birtles R.J."/>
            <person name="Evans N.J."/>
        </authorList>
    </citation>
    <scope>NUCLEOTIDE SEQUENCE [LARGE SCALE GENOMIC DNA]</scope>
    <source>
        <strain evidence="3 5">CHPA</strain>
    </source>
</reference>
<feature type="transmembrane region" description="Helical" evidence="1">
    <location>
        <begin position="67"/>
        <end position="88"/>
    </location>
</feature>
<evidence type="ECO:0000256" key="1">
    <source>
        <dbReference type="SAM" id="Phobius"/>
    </source>
</evidence>
<feature type="transmembrane region" description="Helical" evidence="1">
    <location>
        <begin position="30"/>
        <end position="47"/>
    </location>
</feature>
<dbReference type="EMBL" id="CP031517">
    <property type="protein sequence ID" value="QOS40284.1"/>
    <property type="molecule type" value="Genomic_DNA"/>
</dbReference>
<evidence type="ECO:0000313" key="2">
    <source>
        <dbReference type="EMBL" id="MBB5218001.1"/>
    </source>
</evidence>
<evidence type="ECO:0000313" key="3">
    <source>
        <dbReference type="EMBL" id="QOS40284.1"/>
    </source>
</evidence>
<feature type="transmembrane region" description="Helical" evidence="1">
    <location>
        <begin position="243"/>
        <end position="261"/>
    </location>
</feature>
<dbReference type="EMBL" id="JACHFR010000001">
    <property type="protein sequence ID" value="MBB5218001.1"/>
    <property type="molecule type" value="Genomic_DNA"/>
</dbReference>
<feature type="transmembrane region" description="Helical" evidence="1">
    <location>
        <begin position="208"/>
        <end position="237"/>
    </location>
</feature>
<dbReference type="Proteomes" id="UP000578697">
    <property type="component" value="Unassembled WGS sequence"/>
</dbReference>
<keyword evidence="1" id="KW-0472">Membrane</keyword>
<dbReference type="Proteomes" id="UP000593591">
    <property type="component" value="Chromosome"/>
</dbReference>
<evidence type="ECO:0000313" key="5">
    <source>
        <dbReference type="Proteomes" id="UP000593591"/>
    </source>
</evidence>
<feature type="transmembrane region" description="Helical" evidence="1">
    <location>
        <begin position="122"/>
        <end position="144"/>
    </location>
</feature>
<keyword evidence="1" id="KW-0812">Transmembrane</keyword>
<name>A0A840SEY0_9SPIR</name>